<dbReference type="EMBL" id="VYZN01000041">
    <property type="protein sequence ID" value="KAE9531643.1"/>
    <property type="molecule type" value="Genomic_DNA"/>
</dbReference>
<gene>
    <name evidence="1" type="ORF">AGLY_010849</name>
</gene>
<proteinExistence type="predicted"/>
<accession>A0A6G0TGY6</accession>
<dbReference type="OrthoDB" id="6780571at2759"/>
<evidence type="ECO:0000313" key="2">
    <source>
        <dbReference type="Proteomes" id="UP000475862"/>
    </source>
</evidence>
<dbReference type="AlphaFoldDB" id="A0A6G0TGY6"/>
<name>A0A6G0TGY6_APHGL</name>
<evidence type="ECO:0000313" key="1">
    <source>
        <dbReference type="EMBL" id="KAE9531643.1"/>
    </source>
</evidence>
<keyword evidence="2" id="KW-1185">Reference proteome</keyword>
<sequence>MTIFLERPELLSLADTFKMPLASMSKVTSILGTPRGAGGMPVSHGPLAFEHLNGDGRLVVRIRRERLGLLARDSGIALDDLGHHSARGLDTQRKGRDVHETRVAAEDGRLHCGAVGHRFVRVDGQVQRFAAEKVLQQTLNLRDPRRTAHEHHVVYVSLVQLGVRQRLLHRLQSRSKQICAQLLETGAGNSRVEIDTFHQSVDLYGGLRAGRQRSLGPFGGRPQPSQRPRIGMYVFFAFPLELVGQMSHQPVVEVFAAQVRVARRRLHFEYRTLVDLQNGHVERSAAQIEYQHVPLSFQVLVQTVRQSRSCRFVDYSHHVQAGYDARVLCRLSLRVVKVRRHRDHGVRHFTAQVRFGGLLHFRQHHRTDFFRREHFPFAFEFHLDFWLPAVVHHLERPVFDVGLCLFVVETTSDQTLGVEHCIHGVHRHLVLGRVADQPFGVGERHITRGGPVTLIVGDDLYFSVLPDTHARIGGTQVDTDRRLSNHCFVENL</sequence>
<reference evidence="1 2" key="1">
    <citation type="submission" date="2019-08" db="EMBL/GenBank/DDBJ databases">
        <title>The genome of the soybean aphid Biotype 1, its phylome, world population structure and adaptation to the North American continent.</title>
        <authorList>
            <person name="Giordano R."/>
            <person name="Donthu R.K."/>
            <person name="Hernandez A.G."/>
            <person name="Wright C.L."/>
            <person name="Zimin A.V."/>
        </authorList>
    </citation>
    <scope>NUCLEOTIDE SEQUENCE [LARGE SCALE GENOMIC DNA]</scope>
    <source>
        <tissue evidence="1">Whole aphids</tissue>
    </source>
</reference>
<organism evidence="1 2">
    <name type="scientific">Aphis glycines</name>
    <name type="common">Soybean aphid</name>
    <dbReference type="NCBI Taxonomy" id="307491"/>
    <lineage>
        <taxon>Eukaryota</taxon>
        <taxon>Metazoa</taxon>
        <taxon>Ecdysozoa</taxon>
        <taxon>Arthropoda</taxon>
        <taxon>Hexapoda</taxon>
        <taxon>Insecta</taxon>
        <taxon>Pterygota</taxon>
        <taxon>Neoptera</taxon>
        <taxon>Paraneoptera</taxon>
        <taxon>Hemiptera</taxon>
        <taxon>Sternorrhyncha</taxon>
        <taxon>Aphidomorpha</taxon>
        <taxon>Aphidoidea</taxon>
        <taxon>Aphididae</taxon>
        <taxon>Aphidini</taxon>
        <taxon>Aphis</taxon>
        <taxon>Aphis</taxon>
    </lineage>
</organism>
<dbReference type="Proteomes" id="UP000475862">
    <property type="component" value="Unassembled WGS sequence"/>
</dbReference>
<comment type="caution">
    <text evidence="1">The sequence shown here is derived from an EMBL/GenBank/DDBJ whole genome shotgun (WGS) entry which is preliminary data.</text>
</comment>
<dbReference type="InterPro" id="IPR019651">
    <property type="entry name" value="Glutamate_DH_NAD-spec"/>
</dbReference>
<dbReference type="Pfam" id="PF10712">
    <property type="entry name" value="NAD-GH"/>
    <property type="match status" value="1"/>
</dbReference>
<protein>
    <submittedName>
        <fullName evidence="1">Uncharacterized protein</fullName>
    </submittedName>
</protein>